<protein>
    <recommendedName>
        <fullName evidence="9">Importin N-terminal domain-containing protein</fullName>
    </recommendedName>
</protein>
<keyword evidence="6" id="KW-0653">Protein transport</keyword>
<accession>A0A9P0D0B7</accession>
<evidence type="ECO:0000313" key="11">
    <source>
        <dbReference type="Proteomes" id="UP001153636"/>
    </source>
</evidence>
<keyword evidence="11" id="KW-1185">Reference proteome</keyword>
<dbReference type="GO" id="GO:0031267">
    <property type="term" value="F:small GTPase binding"/>
    <property type="evidence" value="ECO:0007669"/>
    <property type="project" value="InterPro"/>
</dbReference>
<evidence type="ECO:0000256" key="4">
    <source>
        <dbReference type="ARBA" id="ARBA00022448"/>
    </source>
</evidence>
<dbReference type="Proteomes" id="UP001153636">
    <property type="component" value="Chromosome 4"/>
</dbReference>
<evidence type="ECO:0000256" key="1">
    <source>
        <dbReference type="ARBA" id="ARBA00004123"/>
    </source>
</evidence>
<comment type="similarity">
    <text evidence="3">Belongs to the exportin family.</text>
</comment>
<evidence type="ECO:0000256" key="6">
    <source>
        <dbReference type="ARBA" id="ARBA00022927"/>
    </source>
</evidence>
<dbReference type="InterPro" id="IPR001494">
    <property type="entry name" value="Importin-beta_N"/>
</dbReference>
<dbReference type="SUPFAM" id="SSF48371">
    <property type="entry name" value="ARM repeat"/>
    <property type="match status" value="1"/>
</dbReference>
<dbReference type="InterPro" id="IPR011989">
    <property type="entry name" value="ARM-like"/>
</dbReference>
<dbReference type="PROSITE" id="PS50166">
    <property type="entry name" value="IMPORTIN_B_NT"/>
    <property type="match status" value="1"/>
</dbReference>
<dbReference type="SMART" id="SM00913">
    <property type="entry name" value="IBN_N"/>
    <property type="match status" value="1"/>
</dbReference>
<evidence type="ECO:0000256" key="7">
    <source>
        <dbReference type="ARBA" id="ARBA00023242"/>
    </source>
</evidence>
<dbReference type="PANTHER" id="PTHR21452:SF4">
    <property type="entry name" value="EXPORTIN-6"/>
    <property type="match status" value="1"/>
</dbReference>
<evidence type="ECO:0000259" key="9">
    <source>
        <dbReference type="PROSITE" id="PS50166"/>
    </source>
</evidence>
<dbReference type="GO" id="GO:0005737">
    <property type="term" value="C:cytoplasm"/>
    <property type="evidence" value="ECO:0007669"/>
    <property type="project" value="UniProtKB-SubCell"/>
</dbReference>
<name>A0A9P0D0B7_9CUCU</name>
<dbReference type="InterPro" id="IPR013598">
    <property type="entry name" value="Exportin-1/Importin-b-like"/>
</dbReference>
<dbReference type="InterPro" id="IPR016024">
    <property type="entry name" value="ARM-type_fold"/>
</dbReference>
<dbReference type="GO" id="GO:0006611">
    <property type="term" value="P:protein export from nucleus"/>
    <property type="evidence" value="ECO:0007669"/>
    <property type="project" value="InterPro"/>
</dbReference>
<dbReference type="GO" id="GO:0005049">
    <property type="term" value="F:nuclear export signal receptor activity"/>
    <property type="evidence" value="ECO:0007669"/>
    <property type="project" value="InterPro"/>
</dbReference>
<keyword evidence="4" id="KW-0813">Transport</keyword>
<evidence type="ECO:0000313" key="10">
    <source>
        <dbReference type="EMBL" id="CAH1109710.1"/>
    </source>
</evidence>
<dbReference type="PANTHER" id="PTHR21452">
    <property type="entry name" value="EXPORTIN-6"/>
    <property type="match status" value="1"/>
</dbReference>
<dbReference type="Gene3D" id="1.25.10.10">
    <property type="entry name" value="Leucine-rich Repeat Variant"/>
    <property type="match status" value="1"/>
</dbReference>
<dbReference type="AlphaFoldDB" id="A0A9P0D0B7"/>
<feature type="region of interest" description="Disordered" evidence="8">
    <location>
        <begin position="184"/>
        <end position="208"/>
    </location>
</feature>
<dbReference type="Pfam" id="PF08389">
    <property type="entry name" value="Xpo1"/>
    <property type="match status" value="1"/>
</dbReference>
<proteinExistence type="inferred from homology"/>
<dbReference type="Pfam" id="PF03810">
    <property type="entry name" value="IBN_N"/>
    <property type="match status" value="1"/>
</dbReference>
<keyword evidence="7" id="KW-0539">Nucleus</keyword>
<organism evidence="10 11">
    <name type="scientific">Psylliodes chrysocephalus</name>
    <dbReference type="NCBI Taxonomy" id="3402493"/>
    <lineage>
        <taxon>Eukaryota</taxon>
        <taxon>Metazoa</taxon>
        <taxon>Ecdysozoa</taxon>
        <taxon>Arthropoda</taxon>
        <taxon>Hexapoda</taxon>
        <taxon>Insecta</taxon>
        <taxon>Pterygota</taxon>
        <taxon>Neoptera</taxon>
        <taxon>Endopterygota</taxon>
        <taxon>Coleoptera</taxon>
        <taxon>Polyphaga</taxon>
        <taxon>Cucujiformia</taxon>
        <taxon>Chrysomeloidea</taxon>
        <taxon>Chrysomelidae</taxon>
        <taxon>Galerucinae</taxon>
        <taxon>Alticini</taxon>
        <taxon>Psylliodes</taxon>
    </lineage>
</organism>
<dbReference type="GO" id="GO:0005634">
    <property type="term" value="C:nucleus"/>
    <property type="evidence" value="ECO:0007669"/>
    <property type="project" value="UniProtKB-SubCell"/>
</dbReference>
<dbReference type="EMBL" id="OV651816">
    <property type="protein sequence ID" value="CAH1109710.1"/>
    <property type="molecule type" value="Genomic_DNA"/>
</dbReference>
<evidence type="ECO:0000256" key="5">
    <source>
        <dbReference type="ARBA" id="ARBA00022490"/>
    </source>
</evidence>
<evidence type="ECO:0000256" key="2">
    <source>
        <dbReference type="ARBA" id="ARBA00004496"/>
    </source>
</evidence>
<feature type="domain" description="Importin N-terminal" evidence="9">
    <location>
        <begin position="17"/>
        <end position="83"/>
    </location>
</feature>
<keyword evidence="5" id="KW-0963">Cytoplasm</keyword>
<dbReference type="InterPro" id="IPR040016">
    <property type="entry name" value="XPO6"/>
</dbReference>
<reference evidence="10" key="1">
    <citation type="submission" date="2022-01" db="EMBL/GenBank/DDBJ databases">
        <authorList>
            <person name="King R."/>
        </authorList>
    </citation>
    <scope>NUCLEOTIDE SEQUENCE</scope>
</reference>
<evidence type="ECO:0000256" key="8">
    <source>
        <dbReference type="SAM" id="MobiDB-lite"/>
    </source>
</evidence>
<evidence type="ECO:0000256" key="3">
    <source>
        <dbReference type="ARBA" id="ARBA00009466"/>
    </source>
</evidence>
<comment type="subcellular location">
    <subcellularLocation>
        <location evidence="2">Cytoplasm</location>
    </subcellularLocation>
    <subcellularLocation>
        <location evidence="1">Nucleus</location>
    </subcellularLocation>
</comment>
<dbReference type="OrthoDB" id="10261013at2759"/>
<sequence length="1050" mass="120299">MEEFFNPHTSNSRKHDIEQQLNYFKSLPDLWKYCIYFLTNTSNQYVKIFALSSLETVINQQWSNTEWSSKEEIKSLLHNYLVEQGHSSTHFFRSKYAKLIVDIAKHDWPNRYPHFFNNILELLRTEPNQLVGLALLKTTSEEFMGIQATYKNSSRKDEIIRLLQQYIPVVFEILTNILDNLGTKPRHTSTATPPPSPAHPSSSPTLSQHLGSALFRPDIKTLTKEALETVQHLFTWVPVQRIPPQIIKAIFSFTNVSSYSQDDDDMCVLAMSAINELLYRKCTPPDTQDFYFQLYHQTVDLLKEITSSSNRIESLDPVFMEKMSELLVLLIEHHFWRLESEPEFSALDLLSPLFQLTLQLISIRCYFCCLTVWASFAKQIKPQNAKKYSDVFITLVTALLKKIQFTYNFNQLNVINEIDMDENNETEWQVFLKTTIEVIAIIAEYFPSETFGLVLSPWKVSYDIFRSLEQSLDYQNSSLKLNVSETERLCYVFKDFSSLTQTLTRLSSVYIDQTAEGCQSPTTVINSILEKILESASLSNKANFYELITREGDTRLTSSFVELHSQLLAAVQTLLSWTTRKSILSNHVLKAVLDITLPVLRNQHIVPSKIKHAAAHLLLSFTDIVFAPNLIIIPSVVQFIHVAPSLTFSDKQTNCIVNNSVSNLLLKPWGELSHEDSLQRNAFISTFFENLTKDFRDLNLDSREDRIQDVIENTLPSLSVIVESCRHFPIASKKLLTIALKPTIHHGLYMFPILVRGKEASNYVLTFFLRVMAVLQQQLGIDETKNAVQVFMQVTMNEGQASSVCGLDKLLQILQLVIEAPGNGYKTFLPGILQLCMENIYPLIVSQGSNSPDVSVALISLLYSILLHRWQYFYVSQVRLGYSPGCSDSDPGVEHPQKPEQLLAVLQVFGQALLQQDLNIFRISLAALEDLNSKWKLYHKMLFRCHLLAEFLTVLINCLLDKSQSSLMDDVQMAIYNMAAVNFEGFYSTFLKKFVQSMEGISNEQRTMLLGNFQHNYDTDMPTFVHNLQSFMNEARHLRMCNINYSLSSC</sequence>
<gene>
    <name evidence="10" type="ORF">PSYICH_LOCUS10602</name>
</gene>